<comment type="subcellular location">
    <subcellularLocation>
        <location evidence="1">Membrane</location>
        <topology evidence="1">Multi-pass membrane protein</topology>
    </subcellularLocation>
</comment>
<evidence type="ECO:0000256" key="2">
    <source>
        <dbReference type="ARBA" id="ARBA00022606"/>
    </source>
</evidence>
<dbReference type="Pfam" id="PF02949">
    <property type="entry name" value="7tm_6"/>
    <property type="match status" value="1"/>
</dbReference>
<feature type="transmembrane region" description="Helical" evidence="9">
    <location>
        <begin position="26"/>
        <end position="47"/>
    </location>
</feature>
<feature type="signal peptide" evidence="10">
    <location>
        <begin position="1"/>
        <end position="16"/>
    </location>
</feature>
<evidence type="ECO:0000313" key="11">
    <source>
        <dbReference type="EMBL" id="AXY83417.1"/>
    </source>
</evidence>
<keyword evidence="7 11" id="KW-0675">Receptor</keyword>
<sequence length="124" mass="13981">MLLNFISSSFLICVSGFNVTSTKELGTLVPFMTFLVMSCTQIALLCYCGDMVVKTSGDLSEAAYKCLWYEMDVGFKRTIFILIQRSQRPCRITAANFAVLNLTAFTTVVSRSWSYFALLKTMYN</sequence>
<keyword evidence="6 9" id="KW-0472">Membrane</keyword>
<evidence type="ECO:0000256" key="4">
    <source>
        <dbReference type="ARBA" id="ARBA00022725"/>
    </source>
</evidence>
<keyword evidence="2" id="KW-0716">Sensory transduction</keyword>
<dbReference type="AlphaFoldDB" id="A0A3Q8HD94"/>
<evidence type="ECO:0000256" key="5">
    <source>
        <dbReference type="ARBA" id="ARBA00022989"/>
    </source>
</evidence>
<evidence type="ECO:0000256" key="1">
    <source>
        <dbReference type="ARBA" id="ARBA00004141"/>
    </source>
</evidence>
<dbReference type="GO" id="GO:0005549">
    <property type="term" value="F:odorant binding"/>
    <property type="evidence" value="ECO:0007669"/>
    <property type="project" value="InterPro"/>
</dbReference>
<proteinExistence type="evidence at transcript level"/>
<evidence type="ECO:0000256" key="9">
    <source>
        <dbReference type="SAM" id="Phobius"/>
    </source>
</evidence>
<protein>
    <submittedName>
        <fullName evidence="11">Putative odorant receptor 11</fullName>
    </submittedName>
</protein>
<evidence type="ECO:0000256" key="6">
    <source>
        <dbReference type="ARBA" id="ARBA00023136"/>
    </source>
</evidence>
<dbReference type="PANTHER" id="PTHR21137:SF44">
    <property type="entry name" value="ODORANT RECEPTOR 13A-RELATED"/>
    <property type="match status" value="1"/>
</dbReference>
<feature type="chain" id="PRO_5018639978" evidence="10">
    <location>
        <begin position="17"/>
        <end position="124"/>
    </location>
</feature>
<keyword evidence="8" id="KW-0807">Transducer</keyword>
<dbReference type="GO" id="GO:0005886">
    <property type="term" value="C:plasma membrane"/>
    <property type="evidence" value="ECO:0007669"/>
    <property type="project" value="TreeGrafter"/>
</dbReference>
<evidence type="ECO:0000256" key="8">
    <source>
        <dbReference type="ARBA" id="ARBA00023224"/>
    </source>
</evidence>
<dbReference type="PANTHER" id="PTHR21137">
    <property type="entry name" value="ODORANT RECEPTOR"/>
    <property type="match status" value="1"/>
</dbReference>
<reference evidence="11" key="1">
    <citation type="submission" date="2017-08" db="EMBL/GenBank/DDBJ databases">
        <title>Analysis of the Antennal Transcriptome and Chemosensory-related Genes of Conopomorpha sinensis Bradley (Lepidoptera: Gracilariidae).</title>
        <authorList>
            <person name="Li P."/>
            <person name="Liu Y."/>
            <person name="Wang S."/>
            <person name="Sun H."/>
        </authorList>
    </citation>
    <scope>NUCLEOTIDE SEQUENCE</scope>
</reference>
<dbReference type="EMBL" id="MF625590">
    <property type="protein sequence ID" value="AXY83417.1"/>
    <property type="molecule type" value="mRNA"/>
</dbReference>
<keyword evidence="10" id="KW-0732">Signal</keyword>
<evidence type="ECO:0000256" key="10">
    <source>
        <dbReference type="SAM" id="SignalP"/>
    </source>
</evidence>
<evidence type="ECO:0000256" key="7">
    <source>
        <dbReference type="ARBA" id="ARBA00023170"/>
    </source>
</evidence>
<dbReference type="GO" id="GO:0007165">
    <property type="term" value="P:signal transduction"/>
    <property type="evidence" value="ECO:0007669"/>
    <property type="project" value="UniProtKB-KW"/>
</dbReference>
<name>A0A3Q8HD94_9NEOP</name>
<keyword evidence="3 9" id="KW-0812">Transmembrane</keyword>
<evidence type="ECO:0000256" key="3">
    <source>
        <dbReference type="ARBA" id="ARBA00022692"/>
    </source>
</evidence>
<accession>A0A3Q8HD94</accession>
<dbReference type="GO" id="GO:0004984">
    <property type="term" value="F:olfactory receptor activity"/>
    <property type="evidence" value="ECO:0007669"/>
    <property type="project" value="InterPro"/>
</dbReference>
<keyword evidence="4" id="KW-0552">Olfaction</keyword>
<keyword evidence="5 9" id="KW-1133">Transmembrane helix</keyword>
<dbReference type="InterPro" id="IPR004117">
    <property type="entry name" value="7tm6_olfct_rcpt"/>
</dbReference>
<organism evidence="11">
    <name type="scientific">Conopomorpha sinensis</name>
    <name type="common">litch fruit borer</name>
    <dbReference type="NCBI Taxonomy" id="940481"/>
    <lineage>
        <taxon>Eukaryota</taxon>
        <taxon>Metazoa</taxon>
        <taxon>Ecdysozoa</taxon>
        <taxon>Arthropoda</taxon>
        <taxon>Hexapoda</taxon>
        <taxon>Insecta</taxon>
        <taxon>Pterygota</taxon>
        <taxon>Neoptera</taxon>
        <taxon>Endopterygota</taxon>
        <taxon>Lepidoptera</taxon>
        <taxon>Glossata</taxon>
        <taxon>Ditrysia</taxon>
        <taxon>Tineoidea</taxon>
        <taxon>Gracillariidae</taxon>
        <taxon>Conopomorpha</taxon>
    </lineage>
</organism>